<dbReference type="RefSeq" id="WP_157476285.1">
    <property type="nucleotide sequence ID" value="NZ_CP046566.1"/>
</dbReference>
<gene>
    <name evidence="2" type="ORF">GLV81_01715</name>
</gene>
<dbReference type="KEGG" id="fls:GLV81_01715"/>
<dbReference type="AlphaFoldDB" id="A0A6I6GH48"/>
<name>A0A6I6GH48_9BACT</name>
<feature type="transmembrane region" description="Helical" evidence="1">
    <location>
        <begin position="5"/>
        <end position="24"/>
    </location>
</feature>
<keyword evidence="1" id="KW-0472">Membrane</keyword>
<proteinExistence type="predicted"/>
<evidence type="ECO:0000313" key="2">
    <source>
        <dbReference type="EMBL" id="QGW26988.1"/>
    </source>
</evidence>
<keyword evidence="1" id="KW-1133">Transmembrane helix</keyword>
<evidence type="ECO:0000313" key="3">
    <source>
        <dbReference type="Proteomes" id="UP000426027"/>
    </source>
</evidence>
<reference evidence="2 3" key="1">
    <citation type="submission" date="2019-11" db="EMBL/GenBank/DDBJ databases">
        <authorList>
            <person name="Im W.T."/>
        </authorList>
    </citation>
    <scope>NUCLEOTIDE SEQUENCE [LARGE SCALE GENOMIC DNA]</scope>
    <source>
        <strain evidence="2 3">SB-02</strain>
    </source>
</reference>
<accession>A0A6I6GH48</accession>
<keyword evidence="1" id="KW-0812">Transmembrane</keyword>
<sequence length="67" mass="7603">MKFPFFATTILITILCFMMLIKSIDYGQGWAVALSIVGLLTFAVLSIISIFYELRKHESMKGDHGHH</sequence>
<organism evidence="2 3">
    <name type="scientific">Phnomibacter ginsenosidimutans</name>
    <dbReference type="NCBI Taxonomy" id="2676868"/>
    <lineage>
        <taxon>Bacteria</taxon>
        <taxon>Pseudomonadati</taxon>
        <taxon>Bacteroidota</taxon>
        <taxon>Chitinophagia</taxon>
        <taxon>Chitinophagales</taxon>
        <taxon>Chitinophagaceae</taxon>
        <taxon>Phnomibacter</taxon>
    </lineage>
</organism>
<dbReference type="Proteomes" id="UP000426027">
    <property type="component" value="Chromosome"/>
</dbReference>
<dbReference type="EMBL" id="CP046566">
    <property type="protein sequence ID" value="QGW26988.1"/>
    <property type="molecule type" value="Genomic_DNA"/>
</dbReference>
<keyword evidence="3" id="KW-1185">Reference proteome</keyword>
<feature type="transmembrane region" description="Helical" evidence="1">
    <location>
        <begin position="30"/>
        <end position="52"/>
    </location>
</feature>
<evidence type="ECO:0000256" key="1">
    <source>
        <dbReference type="SAM" id="Phobius"/>
    </source>
</evidence>
<protein>
    <submittedName>
        <fullName evidence="2">Uncharacterized protein</fullName>
    </submittedName>
</protein>